<evidence type="ECO:0000256" key="6">
    <source>
        <dbReference type="SAM" id="Phobius"/>
    </source>
</evidence>
<dbReference type="Pfam" id="PF01943">
    <property type="entry name" value="Polysacc_synt"/>
    <property type="match status" value="1"/>
</dbReference>
<protein>
    <submittedName>
        <fullName evidence="7">Lipopolysaccharide biosynthesis protein</fullName>
    </submittedName>
</protein>
<evidence type="ECO:0000256" key="4">
    <source>
        <dbReference type="ARBA" id="ARBA00022989"/>
    </source>
</evidence>
<name>A0A4Y1ZE63_9BACL</name>
<proteinExistence type="predicted"/>
<evidence type="ECO:0000256" key="5">
    <source>
        <dbReference type="ARBA" id="ARBA00023136"/>
    </source>
</evidence>
<dbReference type="GO" id="GO:0005886">
    <property type="term" value="C:plasma membrane"/>
    <property type="evidence" value="ECO:0007669"/>
    <property type="project" value="UniProtKB-SubCell"/>
</dbReference>
<dbReference type="AlphaFoldDB" id="A0A4Y1ZE63"/>
<keyword evidence="2" id="KW-1003">Cell membrane</keyword>
<reference evidence="7 8" key="1">
    <citation type="submission" date="2017-11" db="EMBL/GenBank/DDBJ databases">
        <title>Draft Genome Sequence of Sporolactobacillus inulinus NBRC 111894 Isolated from Koso, a Japanese Sugar-Vegetable Fermented Beverage.</title>
        <authorList>
            <person name="Chiou T.Y."/>
            <person name="Oshima K."/>
            <person name="Suda W."/>
            <person name="Hattori M."/>
            <person name="Takahashi T."/>
        </authorList>
    </citation>
    <scope>NUCLEOTIDE SEQUENCE [LARGE SCALE GENOMIC DNA]</scope>
    <source>
        <strain evidence="7 8">NBRC111894</strain>
    </source>
</reference>
<dbReference type="InterPro" id="IPR002797">
    <property type="entry name" value="Polysacc_synth"/>
</dbReference>
<sequence length="192" mass="21668">MKSFIKRLLAFSIGPFGAAFIGLITIPVTTHFVSPEEYGKASMYLLALTMLATVQYLGIDQAYTREFHEVNDREALFLNALLLPLLFALFILTMIALNLSTTAQLLFGEPDHAAAALLLGVSLVLLCFERFLLLSLRMQEKRLLIRFTRYSLSSSFLRLRLFSSSSSAATFLPWFIQLPSVRFSVIYSFCFV</sequence>
<dbReference type="PANTHER" id="PTHR30250">
    <property type="entry name" value="PST FAMILY PREDICTED COLANIC ACID TRANSPORTER"/>
    <property type="match status" value="1"/>
</dbReference>
<accession>A0A4Y1ZE63</accession>
<comment type="subcellular location">
    <subcellularLocation>
        <location evidence="1">Cell membrane</location>
        <topology evidence="1">Multi-pass membrane protein</topology>
    </subcellularLocation>
</comment>
<comment type="caution">
    <text evidence="7">The sequence shown here is derived from an EMBL/GenBank/DDBJ whole genome shotgun (WGS) entry which is preliminary data.</text>
</comment>
<keyword evidence="3 6" id="KW-0812">Transmembrane</keyword>
<evidence type="ECO:0000256" key="1">
    <source>
        <dbReference type="ARBA" id="ARBA00004651"/>
    </source>
</evidence>
<feature type="transmembrane region" description="Helical" evidence="6">
    <location>
        <begin position="41"/>
        <end position="59"/>
    </location>
</feature>
<evidence type="ECO:0000256" key="2">
    <source>
        <dbReference type="ARBA" id="ARBA00022475"/>
    </source>
</evidence>
<keyword evidence="5 6" id="KW-0472">Membrane</keyword>
<organism evidence="7 8">
    <name type="scientific">Sporolactobacillus inulinus</name>
    <dbReference type="NCBI Taxonomy" id="2078"/>
    <lineage>
        <taxon>Bacteria</taxon>
        <taxon>Bacillati</taxon>
        <taxon>Bacillota</taxon>
        <taxon>Bacilli</taxon>
        <taxon>Bacillales</taxon>
        <taxon>Sporolactobacillaceae</taxon>
        <taxon>Sporolactobacillus</taxon>
    </lineage>
</organism>
<dbReference type="EMBL" id="BEXB01000026">
    <property type="protein sequence ID" value="GAY77452.1"/>
    <property type="molecule type" value="Genomic_DNA"/>
</dbReference>
<dbReference type="Proteomes" id="UP000319716">
    <property type="component" value="Unassembled WGS sequence"/>
</dbReference>
<dbReference type="InterPro" id="IPR050833">
    <property type="entry name" value="Poly_Biosynth_Transport"/>
</dbReference>
<evidence type="ECO:0000313" key="7">
    <source>
        <dbReference type="EMBL" id="GAY77452.1"/>
    </source>
</evidence>
<gene>
    <name evidence="7" type="ORF">NBRC111894_3006</name>
</gene>
<feature type="transmembrane region" description="Helical" evidence="6">
    <location>
        <begin position="7"/>
        <end position="29"/>
    </location>
</feature>
<dbReference type="PANTHER" id="PTHR30250:SF11">
    <property type="entry name" value="O-ANTIGEN TRANSPORTER-RELATED"/>
    <property type="match status" value="1"/>
</dbReference>
<keyword evidence="4 6" id="KW-1133">Transmembrane helix</keyword>
<feature type="transmembrane region" description="Helical" evidence="6">
    <location>
        <begin position="157"/>
        <end position="176"/>
    </location>
</feature>
<evidence type="ECO:0000313" key="8">
    <source>
        <dbReference type="Proteomes" id="UP000319716"/>
    </source>
</evidence>
<feature type="transmembrane region" description="Helical" evidence="6">
    <location>
        <begin position="80"/>
        <end position="101"/>
    </location>
</feature>
<dbReference type="RefSeq" id="WP_262393001.1">
    <property type="nucleotide sequence ID" value="NZ_BEXB01000026.1"/>
</dbReference>
<evidence type="ECO:0000256" key="3">
    <source>
        <dbReference type="ARBA" id="ARBA00022692"/>
    </source>
</evidence>
<feature type="transmembrane region" description="Helical" evidence="6">
    <location>
        <begin position="113"/>
        <end position="136"/>
    </location>
</feature>